<organism evidence="7 8">
    <name type="scientific">Penicillium brasilianum</name>
    <dbReference type="NCBI Taxonomy" id="104259"/>
    <lineage>
        <taxon>Eukaryota</taxon>
        <taxon>Fungi</taxon>
        <taxon>Dikarya</taxon>
        <taxon>Ascomycota</taxon>
        <taxon>Pezizomycotina</taxon>
        <taxon>Eurotiomycetes</taxon>
        <taxon>Eurotiomycetidae</taxon>
        <taxon>Eurotiales</taxon>
        <taxon>Aspergillaceae</taxon>
        <taxon>Penicillium</taxon>
    </lineage>
</organism>
<dbReference type="GO" id="GO:0006351">
    <property type="term" value="P:DNA-templated transcription"/>
    <property type="evidence" value="ECO:0007669"/>
    <property type="project" value="InterPro"/>
</dbReference>
<dbReference type="SUPFAM" id="SSF51905">
    <property type="entry name" value="FAD/NAD(P)-binding domain"/>
    <property type="match status" value="2"/>
</dbReference>
<comment type="similarity">
    <text evidence="2">Belongs to the FAD-binding monooxygenase family.</text>
</comment>
<dbReference type="EMBL" id="LJBN01000136">
    <property type="protein sequence ID" value="OOQ86655.1"/>
    <property type="molecule type" value="Genomic_DNA"/>
</dbReference>
<evidence type="ECO:0000256" key="2">
    <source>
        <dbReference type="ARBA" id="ARBA00010139"/>
    </source>
</evidence>
<sequence length="1401" mass="157310">MPSVSSIHKRHVYGKDAHTYYPVLIIGAGESGVAMGCRLKEVLGMDQFRIFERQSGIGGTWWINRYPGAACDIPALFYSFSFAPKKDWSTLHPSGPEIAQYLADVCEKYQIVDKIQFHTDVSELRWIEEDEEWEVLLSHLVPGTGDLSSYEREQLANDKGVHSVYVKNEIVRAKVVVSGVGGLVEPKTWPKAIPGIEDFEGEIMHTARWDSDIDLQDKNVIMFGSGCSAAQVVPELIKPEANVRSITQLMRTPPWVQPDLLPPHLLVHWDKWMPMLTTYVPGLARFLRNNLFWMLEHNFFAMFTDTAYGRMMRPKLEKAFLDHMHEVAPKEYHEMLTPNYSLGCKRRIIDGTWYRSLHSPKVTLTTQPLTRIHARSVTIGPGQYYPPGNDSDDEAREIPADVILLGNGFETNQWLHPLKVIGRGKKNMEDLWAARGGAQAYQGIAMDHFPNFFMLFGPNTATGHTSVIFATENAVNYSLKFIKPILNGQVSSYEVKEEAELAWTKNVQEQLQKTVFRRGDCSSWYITADGWNSSTYPYSQIHYWYRCTFPIWSDWTAKWTRKGAILRGVRKTLRLSFIFSVIAGLAWLQKNPDRRGCHDFGITSGPNDPTAVRAWRPGGFFGPRHSQEEGGTKQRNAYARKAESLHLDCMLLLAAVYLLAALQHEATLGGSPLSRSSRNSQTHVPNGANRRVFVLVMSANAARSSAMAKSHVSDVVISIWNPFGNGQLGIAPLTITPGRYAPNCCNNNFKESDEFRSMTAQLTTLQEQVNSLFSNLNELRTQKPAFESPPFDHLSRDGSQSVFTPMPGSMPKTRSRHPRFHGPTSSAFNFDVAKTSLQSMGINPAEDGIADDMTTAHVTPSGSPPPHVGPLVPSIHPTKDPIWSIRRDEALRLCKVYEEEIGIMYPLVDITTVTAQADLLYTFMEAATRTGFAQRGLPGADSLHDDSTIILKLILATTLVVEAGGQSDLGQRLYLSVKPVIDSKLWEPHDIKNIQLFAIVATYHFHTDDDAMAYRLIGLAARMCLEMGLHRRDALMKSFPNEDSWNQITRLFWTVYSLDRRWSLGTGLPFVIQDEDIDPNLPEPDSSLPYLRCMISYNRISSKIWYSGRGSEGATDVRRDEIGYLDYQVLQWYKQVPDELKFYPVESPKTGETANRGMRRLRVLLYLRMNQLRILIYRPVLHSATSIMEDRGHAQTVVDVAKDTVRVLTRLNQMSDIYRTQQITFNYFLVAALAVLFLAVCHAPNDFNRQVRDEFYMALDLINGFSAKSYVSKRLWKTIKGLRKIGEKLGVLARPFGPDGNDAHSTAAVAMAGLAGHSIEELSMYGQMNGANELGNSPLNGLQMSHELTNLFEAVGAFGNFGADSMNGFVGPDGELQNTGEGLSGILGGEEEFSRVIRDLF</sequence>
<name>A0A1S9RMD4_PENBI</name>
<keyword evidence="5" id="KW-0539">Nucleus</keyword>
<evidence type="ECO:0000313" key="8">
    <source>
        <dbReference type="Proteomes" id="UP000190744"/>
    </source>
</evidence>
<dbReference type="SMART" id="SM00906">
    <property type="entry name" value="Fungal_trans"/>
    <property type="match status" value="1"/>
</dbReference>
<evidence type="ECO:0000256" key="3">
    <source>
        <dbReference type="ARBA" id="ARBA00022630"/>
    </source>
</evidence>
<dbReference type="PANTHER" id="PTHR42877:SF10">
    <property type="entry name" value="L-ORNITHINE N(5)-OXYGENASE"/>
    <property type="match status" value="1"/>
</dbReference>
<protein>
    <recommendedName>
        <fullName evidence="6">Xylanolytic transcriptional activator regulatory domain-containing protein</fullName>
    </recommendedName>
</protein>
<dbReference type="InterPro" id="IPR051209">
    <property type="entry name" value="FAD-bind_Monooxygenase_sf"/>
</dbReference>
<dbReference type="GO" id="GO:0003677">
    <property type="term" value="F:DNA binding"/>
    <property type="evidence" value="ECO:0007669"/>
    <property type="project" value="InterPro"/>
</dbReference>
<dbReference type="InterPro" id="IPR007219">
    <property type="entry name" value="XnlR_reg_dom"/>
</dbReference>
<accession>A0A1S9RMD4</accession>
<comment type="cofactor">
    <cofactor evidence="1">
        <name>FAD</name>
        <dbReference type="ChEBI" id="CHEBI:57692"/>
    </cofactor>
</comment>
<dbReference type="Gene3D" id="3.50.50.60">
    <property type="entry name" value="FAD/NAD(P)-binding domain"/>
    <property type="match status" value="3"/>
</dbReference>
<evidence type="ECO:0000256" key="4">
    <source>
        <dbReference type="ARBA" id="ARBA00022827"/>
    </source>
</evidence>
<dbReference type="GO" id="GO:0008270">
    <property type="term" value="F:zinc ion binding"/>
    <property type="evidence" value="ECO:0007669"/>
    <property type="project" value="InterPro"/>
</dbReference>
<keyword evidence="3" id="KW-0285">Flavoprotein</keyword>
<comment type="caution">
    <text evidence="7">The sequence shown here is derived from an EMBL/GenBank/DDBJ whole genome shotgun (WGS) entry which is preliminary data.</text>
</comment>
<evidence type="ECO:0000259" key="6">
    <source>
        <dbReference type="SMART" id="SM00906"/>
    </source>
</evidence>
<dbReference type="Pfam" id="PF04082">
    <property type="entry name" value="Fungal_trans"/>
    <property type="match status" value="1"/>
</dbReference>
<reference evidence="8" key="1">
    <citation type="submission" date="2015-09" db="EMBL/GenBank/DDBJ databases">
        <authorList>
            <person name="Fill T.P."/>
            <person name="Baretta J.F."/>
            <person name="de Almeida L.G."/>
            <person name="Rocha M."/>
            <person name="de Souza D.H."/>
            <person name="Malavazi I."/>
            <person name="Cerdeira L.T."/>
            <person name="Hong H."/>
            <person name="Samborskyy M."/>
            <person name="de Vasconcelos A.T."/>
            <person name="Leadlay P."/>
            <person name="Rodrigues-Filho E."/>
        </authorList>
    </citation>
    <scope>NUCLEOTIDE SEQUENCE [LARGE SCALE GENOMIC DNA]</scope>
    <source>
        <strain evidence="8">LaBioMMi 136</strain>
    </source>
</reference>
<keyword evidence="4" id="KW-0274">FAD</keyword>
<proteinExistence type="inferred from homology"/>
<dbReference type="Proteomes" id="UP000190744">
    <property type="component" value="Unassembled WGS sequence"/>
</dbReference>
<evidence type="ECO:0000256" key="5">
    <source>
        <dbReference type="ARBA" id="ARBA00023242"/>
    </source>
</evidence>
<dbReference type="InterPro" id="IPR036188">
    <property type="entry name" value="FAD/NAD-bd_sf"/>
</dbReference>
<dbReference type="PANTHER" id="PTHR42877">
    <property type="entry name" value="L-ORNITHINE N(5)-MONOOXYGENASE-RELATED"/>
    <property type="match status" value="1"/>
</dbReference>
<evidence type="ECO:0000256" key="1">
    <source>
        <dbReference type="ARBA" id="ARBA00001974"/>
    </source>
</evidence>
<gene>
    <name evidence="7" type="ORF">PEBR_20660</name>
</gene>
<dbReference type="CDD" id="cd12148">
    <property type="entry name" value="fungal_TF_MHR"/>
    <property type="match status" value="1"/>
</dbReference>
<feature type="domain" description="Xylanolytic transcriptional activator regulatory" evidence="6">
    <location>
        <begin position="1013"/>
        <end position="1088"/>
    </location>
</feature>
<evidence type="ECO:0000313" key="7">
    <source>
        <dbReference type="EMBL" id="OOQ86655.1"/>
    </source>
</evidence>